<organism evidence="3 4">
    <name type="scientific">Triticum turgidum subsp. durum</name>
    <name type="common">Durum wheat</name>
    <name type="synonym">Triticum durum</name>
    <dbReference type="NCBI Taxonomy" id="4567"/>
    <lineage>
        <taxon>Eukaryota</taxon>
        <taxon>Viridiplantae</taxon>
        <taxon>Streptophyta</taxon>
        <taxon>Embryophyta</taxon>
        <taxon>Tracheophyta</taxon>
        <taxon>Spermatophyta</taxon>
        <taxon>Magnoliopsida</taxon>
        <taxon>Liliopsida</taxon>
        <taxon>Poales</taxon>
        <taxon>Poaceae</taxon>
        <taxon>BOP clade</taxon>
        <taxon>Pooideae</taxon>
        <taxon>Triticodae</taxon>
        <taxon>Triticeae</taxon>
        <taxon>Triticinae</taxon>
        <taxon>Triticum</taxon>
    </lineage>
</organism>
<proteinExistence type="predicted"/>
<dbReference type="AlphaFoldDB" id="A0A9R0T381"/>
<evidence type="ECO:0000313" key="4">
    <source>
        <dbReference type="Proteomes" id="UP000324705"/>
    </source>
</evidence>
<keyword evidence="2" id="KW-1133">Transmembrane helix</keyword>
<keyword evidence="2" id="KW-0812">Transmembrane</keyword>
<dbReference type="EMBL" id="LT934118">
    <property type="protein sequence ID" value="VAI05335.1"/>
    <property type="molecule type" value="Genomic_DNA"/>
</dbReference>
<protein>
    <submittedName>
        <fullName evidence="3">Uncharacterized protein</fullName>
    </submittedName>
</protein>
<sequence length="80" mass="8699">MGGGQALLTDLRRSGRGDADRPAPHHRLLFGGGKEKGAEDVLLYAWVSKYIIVMMCIVSLFSALLLLSPNPMTMPPPLLH</sequence>
<feature type="compositionally biased region" description="Basic and acidic residues" evidence="1">
    <location>
        <begin position="10"/>
        <end position="23"/>
    </location>
</feature>
<reference evidence="3 4" key="1">
    <citation type="submission" date="2017-09" db="EMBL/GenBank/DDBJ databases">
        <authorList>
            <consortium name="International Durum Wheat Genome Sequencing Consortium (IDWGSC)"/>
            <person name="Milanesi L."/>
        </authorList>
    </citation>
    <scope>NUCLEOTIDE SEQUENCE [LARGE SCALE GENOMIC DNA]</scope>
    <source>
        <strain evidence="4">cv. Svevo</strain>
    </source>
</reference>
<keyword evidence="2" id="KW-0472">Membrane</keyword>
<dbReference type="Gramene" id="TRITD4Bv1G089740.1">
    <property type="protein sequence ID" value="TRITD4Bv1G089740.1"/>
    <property type="gene ID" value="TRITD4Bv1G089740"/>
</dbReference>
<accession>A0A9R0T381</accession>
<feature type="transmembrane region" description="Helical" evidence="2">
    <location>
        <begin position="43"/>
        <end position="67"/>
    </location>
</feature>
<evidence type="ECO:0000313" key="3">
    <source>
        <dbReference type="EMBL" id="VAI05335.1"/>
    </source>
</evidence>
<dbReference type="Proteomes" id="UP000324705">
    <property type="component" value="Chromosome 4B"/>
</dbReference>
<feature type="region of interest" description="Disordered" evidence="1">
    <location>
        <begin position="1"/>
        <end position="32"/>
    </location>
</feature>
<name>A0A9R0T381_TRITD</name>
<keyword evidence="4" id="KW-1185">Reference proteome</keyword>
<gene>
    <name evidence="3" type="ORF">TRITD_4Bv1G089740</name>
</gene>
<evidence type="ECO:0000256" key="2">
    <source>
        <dbReference type="SAM" id="Phobius"/>
    </source>
</evidence>
<evidence type="ECO:0000256" key="1">
    <source>
        <dbReference type="SAM" id="MobiDB-lite"/>
    </source>
</evidence>